<dbReference type="InterPro" id="IPR058154">
    <property type="entry name" value="Bxb1_TTP-like"/>
</dbReference>
<dbReference type="RefSeq" id="WP_143343148.1">
    <property type="nucleotide sequence ID" value="NZ_JAGIOO010000001.1"/>
</dbReference>
<evidence type="ECO:0008006" key="3">
    <source>
        <dbReference type="Google" id="ProtNLM"/>
    </source>
</evidence>
<dbReference type="EMBL" id="JAGIOO010000001">
    <property type="protein sequence ID" value="MBP2479101.1"/>
    <property type="molecule type" value="Genomic_DNA"/>
</dbReference>
<proteinExistence type="predicted"/>
<gene>
    <name evidence="1" type="ORF">JOF53_007973</name>
</gene>
<accession>A0ABS5ARC0</accession>
<reference evidence="1 2" key="1">
    <citation type="submission" date="2021-03" db="EMBL/GenBank/DDBJ databases">
        <title>Sequencing the genomes of 1000 actinobacteria strains.</title>
        <authorList>
            <person name="Klenk H.-P."/>
        </authorList>
    </citation>
    <scope>NUCLEOTIDE SEQUENCE [LARGE SCALE GENOMIC DNA]</scope>
    <source>
        <strain evidence="1 2">DSM 44580</strain>
    </source>
</reference>
<protein>
    <recommendedName>
        <fullName evidence="3">Phage tail protein</fullName>
    </recommendedName>
</protein>
<keyword evidence="2" id="KW-1185">Reference proteome</keyword>
<dbReference type="Proteomes" id="UP001519363">
    <property type="component" value="Unassembled WGS sequence"/>
</dbReference>
<comment type="caution">
    <text evidence="1">The sequence shown here is derived from an EMBL/GenBank/DDBJ whole genome shotgun (WGS) entry which is preliminary data.</text>
</comment>
<evidence type="ECO:0000313" key="2">
    <source>
        <dbReference type="Proteomes" id="UP001519363"/>
    </source>
</evidence>
<dbReference type="Pfam" id="PF25681">
    <property type="entry name" value="Phage_TTP_17"/>
    <property type="match status" value="1"/>
</dbReference>
<name>A0ABS5ARC0_9PSEU</name>
<sequence>MSLNSAHVRVPGTGELHVAAPGTPEPADATSALPAAWTGLGLSTSDGVTLSRKIEREATEHWQTLTPARYILKSHELTVKSTLQESKAAVLGVYFSGLTFAETAAGSKKYRAELSTIPRGDARAVCVDWTDQVSDTEVYSHRLYLPRAEVTETEEAQWSRTQEARWGLTFSALAPPGGSTVLAVWLTNDPAVLAATTPPGGFAALAANDKEPQA</sequence>
<evidence type="ECO:0000313" key="1">
    <source>
        <dbReference type="EMBL" id="MBP2479101.1"/>
    </source>
</evidence>
<organism evidence="1 2">
    <name type="scientific">Crossiella equi</name>
    <dbReference type="NCBI Taxonomy" id="130796"/>
    <lineage>
        <taxon>Bacteria</taxon>
        <taxon>Bacillati</taxon>
        <taxon>Actinomycetota</taxon>
        <taxon>Actinomycetes</taxon>
        <taxon>Pseudonocardiales</taxon>
        <taxon>Pseudonocardiaceae</taxon>
        <taxon>Crossiella</taxon>
    </lineage>
</organism>